<dbReference type="Proteomes" id="UP001054252">
    <property type="component" value="Unassembled WGS sequence"/>
</dbReference>
<keyword evidence="3" id="KW-1185">Reference proteome</keyword>
<dbReference type="AlphaFoldDB" id="A0AAV5I9W1"/>
<protein>
    <submittedName>
        <fullName evidence="2">Uncharacterized protein</fullName>
    </submittedName>
</protein>
<comment type="caution">
    <text evidence="2">The sequence shown here is derived from an EMBL/GenBank/DDBJ whole genome shotgun (WGS) entry which is preliminary data.</text>
</comment>
<feature type="compositionally biased region" description="Basic and acidic residues" evidence="1">
    <location>
        <begin position="15"/>
        <end position="25"/>
    </location>
</feature>
<gene>
    <name evidence="2" type="ORF">SLEP1_g9590</name>
</gene>
<organism evidence="2 3">
    <name type="scientific">Rubroshorea leprosula</name>
    <dbReference type="NCBI Taxonomy" id="152421"/>
    <lineage>
        <taxon>Eukaryota</taxon>
        <taxon>Viridiplantae</taxon>
        <taxon>Streptophyta</taxon>
        <taxon>Embryophyta</taxon>
        <taxon>Tracheophyta</taxon>
        <taxon>Spermatophyta</taxon>
        <taxon>Magnoliopsida</taxon>
        <taxon>eudicotyledons</taxon>
        <taxon>Gunneridae</taxon>
        <taxon>Pentapetalae</taxon>
        <taxon>rosids</taxon>
        <taxon>malvids</taxon>
        <taxon>Malvales</taxon>
        <taxon>Dipterocarpaceae</taxon>
        <taxon>Rubroshorea</taxon>
    </lineage>
</organism>
<accession>A0AAV5I9W1</accession>
<evidence type="ECO:0000256" key="1">
    <source>
        <dbReference type="SAM" id="MobiDB-lite"/>
    </source>
</evidence>
<evidence type="ECO:0000313" key="3">
    <source>
        <dbReference type="Proteomes" id="UP001054252"/>
    </source>
</evidence>
<name>A0AAV5I9W1_9ROSI</name>
<dbReference type="EMBL" id="BPVZ01000010">
    <property type="protein sequence ID" value="GKU96341.1"/>
    <property type="molecule type" value="Genomic_DNA"/>
</dbReference>
<feature type="region of interest" description="Disordered" evidence="1">
    <location>
        <begin position="1"/>
        <end position="37"/>
    </location>
</feature>
<proteinExistence type="predicted"/>
<evidence type="ECO:0000313" key="2">
    <source>
        <dbReference type="EMBL" id="GKU96341.1"/>
    </source>
</evidence>
<sequence>MGQSCESYFISPHGRKGEVDGRESEGGAGGLLTDEGDKGELYQGRVMGNDARLVVGCLGGFDWDFD</sequence>
<reference evidence="2 3" key="1">
    <citation type="journal article" date="2021" name="Commun. Biol.">
        <title>The genome of Shorea leprosula (Dipterocarpaceae) highlights the ecological relevance of drought in aseasonal tropical rainforests.</title>
        <authorList>
            <person name="Ng K.K.S."/>
            <person name="Kobayashi M.J."/>
            <person name="Fawcett J.A."/>
            <person name="Hatakeyama M."/>
            <person name="Paape T."/>
            <person name="Ng C.H."/>
            <person name="Ang C.C."/>
            <person name="Tnah L.H."/>
            <person name="Lee C.T."/>
            <person name="Nishiyama T."/>
            <person name="Sese J."/>
            <person name="O'Brien M.J."/>
            <person name="Copetti D."/>
            <person name="Mohd Noor M.I."/>
            <person name="Ong R.C."/>
            <person name="Putra M."/>
            <person name="Sireger I.Z."/>
            <person name="Indrioko S."/>
            <person name="Kosugi Y."/>
            <person name="Izuno A."/>
            <person name="Isagi Y."/>
            <person name="Lee S.L."/>
            <person name="Shimizu K.K."/>
        </authorList>
    </citation>
    <scope>NUCLEOTIDE SEQUENCE [LARGE SCALE GENOMIC DNA]</scope>
    <source>
        <strain evidence="2">214</strain>
    </source>
</reference>